<evidence type="ECO:0000313" key="4">
    <source>
        <dbReference type="Proteomes" id="UP000559256"/>
    </source>
</evidence>
<feature type="region of interest" description="Disordered" evidence="1">
    <location>
        <begin position="700"/>
        <end position="722"/>
    </location>
</feature>
<comment type="caution">
    <text evidence="3">The sequence shown here is derived from an EMBL/GenBank/DDBJ whole genome shotgun (WGS) entry which is preliminary data.</text>
</comment>
<dbReference type="Proteomes" id="UP000559256">
    <property type="component" value="Unassembled WGS sequence"/>
</dbReference>
<accession>A0A8H5FPJ6</accession>
<protein>
    <recommendedName>
        <fullName evidence="2">DUF6606 domain-containing protein</fullName>
    </recommendedName>
</protein>
<dbReference type="InterPro" id="IPR046541">
    <property type="entry name" value="DUF6606"/>
</dbReference>
<organism evidence="3 4">
    <name type="scientific">Tetrapyrgos nigripes</name>
    <dbReference type="NCBI Taxonomy" id="182062"/>
    <lineage>
        <taxon>Eukaryota</taxon>
        <taxon>Fungi</taxon>
        <taxon>Dikarya</taxon>
        <taxon>Basidiomycota</taxon>
        <taxon>Agaricomycotina</taxon>
        <taxon>Agaricomycetes</taxon>
        <taxon>Agaricomycetidae</taxon>
        <taxon>Agaricales</taxon>
        <taxon>Marasmiineae</taxon>
        <taxon>Marasmiaceae</taxon>
        <taxon>Tetrapyrgos</taxon>
    </lineage>
</organism>
<dbReference type="Pfam" id="PF20255">
    <property type="entry name" value="DUF6606"/>
    <property type="match status" value="1"/>
</dbReference>
<evidence type="ECO:0000313" key="3">
    <source>
        <dbReference type="EMBL" id="KAF5344411.1"/>
    </source>
</evidence>
<feature type="domain" description="DUF6606" evidence="2">
    <location>
        <begin position="161"/>
        <end position="424"/>
    </location>
</feature>
<name>A0A8H5FPJ6_9AGAR</name>
<proteinExistence type="predicted"/>
<evidence type="ECO:0000259" key="2">
    <source>
        <dbReference type="Pfam" id="PF20255"/>
    </source>
</evidence>
<sequence>MTVIFTNACELDNVVPVLVKDEAAWDFMQWATVETGSRPFGRSWTLEVNVTVRPSALIIGHYTRFGAVFGEFLSKRETLGQILLEKRAELSTSTLLPRGAPRRHLYTFFQFGFAVIDQFKSGCSVLALSCGHCSDLSSGNVFLLRPGSVSTTMSTLDYVAYHVFLPPKLPQKDDYTIANETALCRTVLQSATKYLHSEHVEERHRSDWRILVGMLDHLAQSQSTEGMDGNMLENAFLTMRSGDVRAFLVREQNAGVIFKKSVDDIVYEAFEVRPPAEKVMSVQGKLSYSYPGPAIAVTLHHFENPHFLQQLSSFLVQMDTDTLDSAATSRKAETDIIEERDSAHPRYISSLLTGVLRGLGKPADVLRIRKRIADEVLWDKAQHPWRRSMVWLVIRVALQTHFALLGDNDEYKVFMILLMCDVLEDAVKARFVNDMLFTMRVKIAIRVSKLGASVPDHVLERAKDVAAKVETLLQTRFAKLREEQAQSPPWDGAALQSKAEADTHLTMPKSRQYLLDVLSRKGGNSIPDLKQFELCTKPYLEQAFASETHVVLADLELAVQNNLDGWIGRHMNEPTTPSVLFTLMIAYWSAASQCYVFPEDNSIMILTLFELWVAIDKAVIKRLPLLAAFSPEVPPDLFQPLLLRKAEHIHRLLLIHDYLRHRHENAQFGTVFTDPTRGGSFAVKFFDQTPALQKAKKDIEKKAEKQRDEKRKEWIQKREEHKQKTDVLRQMACNSDRDGQHIPYKCKKCKSFARANKVEIAVHEWPLPSDINAAKTAIFEMKCPVQFRIWREATYTLLNDLCRPPGGQDPPGAQPTSHLYQYYNHFPELYAKKEEIGRISLASVKKSFLVAHYKLKKIAKARSETDVIVPCGLSWELYDVTNGRWPTRPSSTDTNFTIAHTCTLRLSTSHTSYDTLQGFLGSCEQSSNLAIAHQHHCRDSLNIHEFLSFATLRSGKQLQWLNIAKEMRTRTLTLHNEEVHLLLAQSASQVGDIVLGKLDLHQDLESLTFCHVLLDELDKVLTDVQSNWMEITSVRTIIILCARILAATKSKPALDEAYGLMHRVRNVVYKWMSSLVNDPIDSIDDRVVSERQRTISELALTCLTTYDVDSIHFSKLLATQHDVSIFLECLIHKFDNTLASWETLPSHIQTLLHRTRRLAQFVEPFLTSLILKDRRGVDQALLNIWPSYRLCVDNPWSYLHAPNERWMSTCTRASASYRRQSVHLNILGGQLLVDGKALSRLPGTMTEHSTFKRLFGNRLLEVIPSDSKDGLAFCSRSDIHGYQVHFDLRGNDLIIQAQDLTSSTRLELIPQRRLYGDLPELLVREYVHWMDLEQREVEFRPYTSPWVSSTGNWRLKLRGDYINMVLDEKYLIDTHSKSFQMISGYLNRMEHSQFLTATYSAGARVDVDLPRFQLSFSVNSEGNMECLTFPGMCVDDTPTIGTLYGLVNTLVLKPSLSGQSRRILIPDGRIRTRIKGHHVEVTVDTHPEEWKKTFFFDYTIREDLGYLEGDGSLSSHFLRAYLHALT</sequence>
<keyword evidence="4" id="KW-1185">Reference proteome</keyword>
<dbReference type="OrthoDB" id="3182339at2759"/>
<reference evidence="3 4" key="1">
    <citation type="journal article" date="2020" name="ISME J.">
        <title>Uncovering the hidden diversity of litter-decomposition mechanisms in mushroom-forming fungi.</title>
        <authorList>
            <person name="Floudas D."/>
            <person name="Bentzer J."/>
            <person name="Ahren D."/>
            <person name="Johansson T."/>
            <person name="Persson P."/>
            <person name="Tunlid A."/>
        </authorList>
    </citation>
    <scope>NUCLEOTIDE SEQUENCE [LARGE SCALE GENOMIC DNA]</scope>
    <source>
        <strain evidence="3 4">CBS 291.85</strain>
    </source>
</reference>
<gene>
    <name evidence="3" type="ORF">D9758_015463</name>
</gene>
<evidence type="ECO:0000256" key="1">
    <source>
        <dbReference type="SAM" id="MobiDB-lite"/>
    </source>
</evidence>
<dbReference type="EMBL" id="JAACJM010000125">
    <property type="protein sequence ID" value="KAF5344411.1"/>
    <property type="molecule type" value="Genomic_DNA"/>
</dbReference>